<dbReference type="GO" id="GO:0003700">
    <property type="term" value="F:DNA-binding transcription factor activity"/>
    <property type="evidence" value="ECO:0007669"/>
    <property type="project" value="TreeGrafter"/>
</dbReference>
<dbReference type="PANTHER" id="PTHR10328">
    <property type="entry name" value="PROTEIN MAX MYC-ASSOCIATED FACTOR X"/>
    <property type="match status" value="1"/>
</dbReference>
<evidence type="ECO:0000313" key="9">
    <source>
        <dbReference type="Proteomes" id="UP000193560"/>
    </source>
</evidence>
<dbReference type="SUPFAM" id="SSF47459">
    <property type="entry name" value="HLH, helix-loop-helix DNA-binding domain"/>
    <property type="match status" value="1"/>
</dbReference>
<accession>A0A1X2ITT5</accession>
<evidence type="ECO:0000256" key="6">
    <source>
        <dbReference type="SAM" id="MobiDB-lite"/>
    </source>
</evidence>
<dbReference type="Proteomes" id="UP000193560">
    <property type="component" value="Unassembled WGS sequence"/>
</dbReference>
<keyword evidence="1" id="KW-0805">Transcription regulation</keyword>
<sequence length="307" mass="34075">MNTTAVNDVNAQKNSYSFLDVDPFPFTNANLTDPLNMPVLEDDDIYDTNASFSKKTLSKDERRAEHNAIERARRESLNSKFQQLAQALPNLMNYRRPSKSQIVEKALDWVKKSISREERYRYQVIQLQKENKKLLTQLMGNHSSASPSVSMSTPISTTDSNHGRHHQPAVPTSRISASSVPASSSNHHAFASSVTTTTDIPTLRQPVFGDLPSESSWLSAQQSPSPAPLFPSSLASPFTYGSMDDLHTIYDTKNLDPAIFQSQSTDLYLDTMMTSSNYTNGKLPPSPGFIQPTASRSTPAFSSAYRM</sequence>
<dbReference type="GO" id="GO:0046983">
    <property type="term" value="F:protein dimerization activity"/>
    <property type="evidence" value="ECO:0007669"/>
    <property type="project" value="InterPro"/>
</dbReference>
<keyword evidence="2" id="KW-0238">DNA-binding</keyword>
<dbReference type="InterPro" id="IPR011598">
    <property type="entry name" value="bHLH_dom"/>
</dbReference>
<keyword evidence="3" id="KW-0010">Activator</keyword>
<feature type="region of interest" description="Disordered" evidence="6">
    <location>
        <begin position="141"/>
        <end position="182"/>
    </location>
</feature>
<dbReference type="AlphaFoldDB" id="A0A1X2ITT5"/>
<evidence type="ECO:0000259" key="7">
    <source>
        <dbReference type="PROSITE" id="PS50888"/>
    </source>
</evidence>
<dbReference type="Gene3D" id="4.10.280.10">
    <property type="entry name" value="Helix-loop-helix DNA-binding domain"/>
    <property type="match status" value="1"/>
</dbReference>
<evidence type="ECO:0000256" key="4">
    <source>
        <dbReference type="ARBA" id="ARBA00023163"/>
    </source>
</evidence>
<evidence type="ECO:0000256" key="5">
    <source>
        <dbReference type="ARBA" id="ARBA00023242"/>
    </source>
</evidence>
<keyword evidence="4" id="KW-0804">Transcription</keyword>
<dbReference type="PANTHER" id="PTHR10328:SF3">
    <property type="entry name" value="PROTEIN MAX"/>
    <property type="match status" value="1"/>
</dbReference>
<dbReference type="EMBL" id="MCGE01000004">
    <property type="protein sequence ID" value="ORZ22190.1"/>
    <property type="molecule type" value="Genomic_DNA"/>
</dbReference>
<evidence type="ECO:0000256" key="1">
    <source>
        <dbReference type="ARBA" id="ARBA00023015"/>
    </source>
</evidence>
<dbReference type="GO" id="GO:0090575">
    <property type="term" value="C:RNA polymerase II transcription regulator complex"/>
    <property type="evidence" value="ECO:0007669"/>
    <property type="project" value="TreeGrafter"/>
</dbReference>
<feature type="compositionally biased region" description="Low complexity" evidence="6">
    <location>
        <begin position="173"/>
        <end position="182"/>
    </location>
</feature>
<gene>
    <name evidence="8" type="ORF">BCR42DRAFT_487777</name>
</gene>
<dbReference type="SMART" id="SM00353">
    <property type="entry name" value="HLH"/>
    <property type="match status" value="1"/>
</dbReference>
<feature type="compositionally biased region" description="Low complexity" evidence="6">
    <location>
        <begin position="143"/>
        <end position="158"/>
    </location>
</feature>
<dbReference type="STRING" id="90262.A0A1X2ITT5"/>
<protein>
    <recommendedName>
        <fullName evidence="7">BHLH domain-containing protein</fullName>
    </recommendedName>
</protein>
<name>A0A1X2ITT5_9FUNG</name>
<keyword evidence="9" id="KW-1185">Reference proteome</keyword>
<dbReference type="PROSITE" id="PS50888">
    <property type="entry name" value="BHLH"/>
    <property type="match status" value="1"/>
</dbReference>
<dbReference type="GO" id="GO:0003677">
    <property type="term" value="F:DNA binding"/>
    <property type="evidence" value="ECO:0007669"/>
    <property type="project" value="UniProtKB-KW"/>
</dbReference>
<evidence type="ECO:0000256" key="2">
    <source>
        <dbReference type="ARBA" id="ARBA00023125"/>
    </source>
</evidence>
<feature type="compositionally biased region" description="Polar residues" evidence="6">
    <location>
        <begin position="292"/>
        <end position="301"/>
    </location>
</feature>
<keyword evidence="5" id="KW-0539">Nucleus</keyword>
<dbReference type="GO" id="GO:0045944">
    <property type="term" value="P:positive regulation of transcription by RNA polymerase II"/>
    <property type="evidence" value="ECO:0007669"/>
    <property type="project" value="TreeGrafter"/>
</dbReference>
<comment type="caution">
    <text evidence="8">The sequence shown here is derived from an EMBL/GenBank/DDBJ whole genome shotgun (WGS) entry which is preliminary data.</text>
</comment>
<feature type="domain" description="BHLH" evidence="7">
    <location>
        <begin position="61"/>
        <end position="113"/>
    </location>
</feature>
<dbReference type="OrthoDB" id="8964853at2759"/>
<proteinExistence type="predicted"/>
<evidence type="ECO:0000313" key="8">
    <source>
        <dbReference type="EMBL" id="ORZ22190.1"/>
    </source>
</evidence>
<evidence type="ECO:0000256" key="3">
    <source>
        <dbReference type="ARBA" id="ARBA00023159"/>
    </source>
</evidence>
<reference evidence="8 9" key="1">
    <citation type="submission" date="2016-07" db="EMBL/GenBank/DDBJ databases">
        <title>Pervasive Adenine N6-methylation of Active Genes in Fungi.</title>
        <authorList>
            <consortium name="DOE Joint Genome Institute"/>
            <person name="Mondo S.J."/>
            <person name="Dannebaum R.O."/>
            <person name="Kuo R.C."/>
            <person name="Labutti K."/>
            <person name="Haridas S."/>
            <person name="Kuo A."/>
            <person name="Salamov A."/>
            <person name="Ahrendt S.R."/>
            <person name="Lipzen A."/>
            <person name="Sullivan W."/>
            <person name="Andreopoulos W.B."/>
            <person name="Clum A."/>
            <person name="Lindquist E."/>
            <person name="Daum C."/>
            <person name="Ramamoorthy G.K."/>
            <person name="Gryganskyi A."/>
            <person name="Culley D."/>
            <person name="Magnuson J.K."/>
            <person name="James T.Y."/>
            <person name="O'Malley M.A."/>
            <person name="Stajich J.E."/>
            <person name="Spatafora J.W."/>
            <person name="Visel A."/>
            <person name="Grigoriev I.V."/>
        </authorList>
    </citation>
    <scope>NUCLEOTIDE SEQUENCE [LARGE SCALE GENOMIC DNA]</scope>
    <source>
        <strain evidence="8 9">NRRL 1336</strain>
    </source>
</reference>
<dbReference type="InterPro" id="IPR036638">
    <property type="entry name" value="HLH_DNA-bd_sf"/>
</dbReference>
<feature type="region of interest" description="Disordered" evidence="6">
    <location>
        <begin position="284"/>
        <end position="307"/>
    </location>
</feature>
<organism evidence="8 9">
    <name type="scientific">Absidia repens</name>
    <dbReference type="NCBI Taxonomy" id="90262"/>
    <lineage>
        <taxon>Eukaryota</taxon>
        <taxon>Fungi</taxon>
        <taxon>Fungi incertae sedis</taxon>
        <taxon>Mucoromycota</taxon>
        <taxon>Mucoromycotina</taxon>
        <taxon>Mucoromycetes</taxon>
        <taxon>Mucorales</taxon>
        <taxon>Cunninghamellaceae</taxon>
        <taxon>Absidia</taxon>
    </lineage>
</organism>
<dbReference type="Pfam" id="PF00010">
    <property type="entry name" value="HLH"/>
    <property type="match status" value="1"/>
</dbReference>